<sequence>MNPVAINEAKKVLRRDIKKRITTMSDELKLKESISIMNKLIGMEEYKLSRRISVYLSMPSEVQTEGILKVRNYNCLTNFLFVLLLGTTCDPAWCRIYSKQKSKYHKYLKKRLETNNIIDFVFRDCFVPRYIGSNMDMVKLDSMEDFFSLPLTSWNIRQPAENDEREEALLSGGLDLIVVPGLGFTKHGLRLGRGKVWLSALKFVMTFQLQKETWY</sequence>
<dbReference type="SUPFAM" id="SSF100950">
    <property type="entry name" value="NagB/RpiA/CoA transferase-like"/>
    <property type="match status" value="1"/>
</dbReference>
<dbReference type="Gene3D" id="3.40.50.10420">
    <property type="entry name" value="NagB/RpiA/CoA transferase-like"/>
    <property type="match status" value="1"/>
</dbReference>
<evidence type="ECO:0000256" key="5">
    <source>
        <dbReference type="ARBA" id="ARBA00038966"/>
    </source>
</evidence>
<protein>
    <recommendedName>
        <fullName evidence="5">5-formyltetrahydrofolate cyclo-ligase</fullName>
        <ecNumber evidence="5">6.3.3.2</ecNumber>
    </recommendedName>
</protein>
<dbReference type="PANTHER" id="PTHR23407">
    <property type="entry name" value="ATPASE INHIBITOR/5-FORMYLTETRAHYDROFOLATE CYCLO-LIGASE"/>
    <property type="match status" value="1"/>
</dbReference>
<dbReference type="EMBL" id="JARQWQ010000021">
    <property type="protein sequence ID" value="KAK2564909.1"/>
    <property type="molecule type" value="Genomic_DNA"/>
</dbReference>
<evidence type="ECO:0000313" key="6">
    <source>
        <dbReference type="EMBL" id="KAK2564909.1"/>
    </source>
</evidence>
<comment type="catalytic activity">
    <reaction evidence="4">
        <text>(6S)-5-formyl-5,6,7,8-tetrahydrofolate + ATP = (6R)-5,10-methenyltetrahydrofolate + ADP + phosphate</text>
        <dbReference type="Rhea" id="RHEA:10488"/>
        <dbReference type="ChEBI" id="CHEBI:30616"/>
        <dbReference type="ChEBI" id="CHEBI:43474"/>
        <dbReference type="ChEBI" id="CHEBI:57455"/>
        <dbReference type="ChEBI" id="CHEBI:57457"/>
        <dbReference type="ChEBI" id="CHEBI:456216"/>
        <dbReference type="EC" id="6.3.3.2"/>
    </reaction>
</comment>
<evidence type="ECO:0000256" key="4">
    <source>
        <dbReference type="ARBA" id="ARBA00036539"/>
    </source>
</evidence>
<dbReference type="GO" id="GO:0030272">
    <property type="term" value="F:5-formyltetrahydrofolate cyclo-ligase activity"/>
    <property type="evidence" value="ECO:0007669"/>
    <property type="project" value="UniProtKB-EC"/>
</dbReference>
<dbReference type="PANTHER" id="PTHR23407:SF1">
    <property type="entry name" value="5-FORMYLTETRAHYDROFOLATE CYCLO-LIGASE"/>
    <property type="match status" value="1"/>
</dbReference>
<dbReference type="InterPro" id="IPR037171">
    <property type="entry name" value="NagB/RpiA_transferase-like"/>
</dbReference>
<keyword evidence="3" id="KW-0067">ATP-binding</keyword>
<reference evidence="6" key="2">
    <citation type="journal article" date="2023" name="Science">
        <title>Genomic signatures of disease resistance in endangered staghorn corals.</title>
        <authorList>
            <person name="Vollmer S.V."/>
            <person name="Selwyn J.D."/>
            <person name="Despard B.A."/>
            <person name="Roesel C.L."/>
        </authorList>
    </citation>
    <scope>NUCLEOTIDE SEQUENCE</scope>
    <source>
        <strain evidence="6">K2</strain>
    </source>
</reference>
<evidence type="ECO:0000256" key="3">
    <source>
        <dbReference type="ARBA" id="ARBA00022840"/>
    </source>
</evidence>
<keyword evidence="2" id="KW-0547">Nucleotide-binding</keyword>
<evidence type="ECO:0000256" key="1">
    <source>
        <dbReference type="ARBA" id="ARBA00010638"/>
    </source>
</evidence>
<evidence type="ECO:0000256" key="2">
    <source>
        <dbReference type="ARBA" id="ARBA00022741"/>
    </source>
</evidence>
<comment type="caution">
    <text evidence="6">The sequence shown here is derived from an EMBL/GenBank/DDBJ whole genome shotgun (WGS) entry which is preliminary data.</text>
</comment>
<keyword evidence="7" id="KW-1185">Reference proteome</keyword>
<evidence type="ECO:0000313" key="7">
    <source>
        <dbReference type="Proteomes" id="UP001249851"/>
    </source>
</evidence>
<dbReference type="Proteomes" id="UP001249851">
    <property type="component" value="Unassembled WGS sequence"/>
</dbReference>
<dbReference type="GO" id="GO:0005739">
    <property type="term" value="C:mitochondrion"/>
    <property type="evidence" value="ECO:0007669"/>
    <property type="project" value="TreeGrafter"/>
</dbReference>
<dbReference type="InterPro" id="IPR024185">
    <property type="entry name" value="FTHF_cligase-like_sf"/>
</dbReference>
<organism evidence="6 7">
    <name type="scientific">Acropora cervicornis</name>
    <name type="common">Staghorn coral</name>
    <dbReference type="NCBI Taxonomy" id="6130"/>
    <lineage>
        <taxon>Eukaryota</taxon>
        <taxon>Metazoa</taxon>
        <taxon>Cnidaria</taxon>
        <taxon>Anthozoa</taxon>
        <taxon>Hexacorallia</taxon>
        <taxon>Scleractinia</taxon>
        <taxon>Astrocoeniina</taxon>
        <taxon>Acroporidae</taxon>
        <taxon>Acropora</taxon>
    </lineage>
</organism>
<comment type="similarity">
    <text evidence="1">Belongs to the 5-formyltetrahydrofolate cyclo-ligase family.</text>
</comment>
<dbReference type="GO" id="GO:0005524">
    <property type="term" value="F:ATP binding"/>
    <property type="evidence" value="ECO:0007669"/>
    <property type="project" value="UniProtKB-KW"/>
</dbReference>
<gene>
    <name evidence="6" type="ORF">P5673_011616</name>
</gene>
<name>A0AAD9QPG6_ACRCE</name>
<accession>A0AAD9QPG6</accession>
<dbReference type="GO" id="GO:0035999">
    <property type="term" value="P:tetrahydrofolate interconversion"/>
    <property type="evidence" value="ECO:0007669"/>
    <property type="project" value="TreeGrafter"/>
</dbReference>
<reference evidence="6" key="1">
    <citation type="journal article" date="2023" name="G3 (Bethesda)">
        <title>Whole genome assembly and annotation of the endangered Caribbean coral Acropora cervicornis.</title>
        <authorList>
            <person name="Selwyn J.D."/>
            <person name="Vollmer S.V."/>
        </authorList>
    </citation>
    <scope>NUCLEOTIDE SEQUENCE</scope>
    <source>
        <strain evidence="6">K2</strain>
    </source>
</reference>
<dbReference type="InterPro" id="IPR002698">
    <property type="entry name" value="FTHF_cligase"/>
</dbReference>
<dbReference type="PIRSF" id="PIRSF006806">
    <property type="entry name" value="FTHF_cligase"/>
    <property type="match status" value="1"/>
</dbReference>
<dbReference type="Pfam" id="PF01812">
    <property type="entry name" value="5-FTHF_cyc-lig"/>
    <property type="match status" value="2"/>
</dbReference>
<dbReference type="EC" id="6.3.3.2" evidence="5"/>
<proteinExistence type="inferred from homology"/>
<dbReference type="AlphaFoldDB" id="A0AAD9QPG6"/>
<dbReference type="GO" id="GO:0009396">
    <property type="term" value="P:folic acid-containing compound biosynthetic process"/>
    <property type="evidence" value="ECO:0007669"/>
    <property type="project" value="TreeGrafter"/>
</dbReference>